<evidence type="ECO:0000259" key="6">
    <source>
        <dbReference type="SMART" id="SM00062"/>
    </source>
</evidence>
<dbReference type="PROSITE" id="PS51318">
    <property type="entry name" value="TAT"/>
    <property type="match status" value="1"/>
</dbReference>
<feature type="domain" description="Solute-binding protein family 3/N-terminal" evidence="6">
    <location>
        <begin position="73"/>
        <end position="298"/>
    </location>
</feature>
<organism evidence="7 8">
    <name type="scientific">Actinomyces slackii</name>
    <dbReference type="NCBI Taxonomy" id="52774"/>
    <lineage>
        <taxon>Bacteria</taxon>
        <taxon>Bacillati</taxon>
        <taxon>Actinomycetota</taxon>
        <taxon>Actinomycetes</taxon>
        <taxon>Actinomycetales</taxon>
        <taxon>Actinomycetaceae</taxon>
        <taxon>Actinomyces</taxon>
    </lineage>
</organism>
<dbReference type="Proteomes" id="UP000276899">
    <property type="component" value="Chromosome"/>
</dbReference>
<dbReference type="SUPFAM" id="SSF53850">
    <property type="entry name" value="Periplasmic binding protein-like II"/>
    <property type="match status" value="1"/>
</dbReference>
<evidence type="ECO:0000256" key="1">
    <source>
        <dbReference type="ARBA" id="ARBA00010333"/>
    </source>
</evidence>
<gene>
    <name evidence="7" type="primary">peb1A</name>
    <name evidence="7" type="ORF">NCTC11923_02152</name>
</gene>
<evidence type="ECO:0000313" key="8">
    <source>
        <dbReference type="Proteomes" id="UP000276899"/>
    </source>
</evidence>
<dbReference type="RefSeq" id="WP_026427292.1">
    <property type="nucleotide sequence ID" value="NZ_CBCRWE010000004.1"/>
</dbReference>
<dbReference type="InterPro" id="IPR051455">
    <property type="entry name" value="Bact_solute-bind_prot3"/>
</dbReference>
<dbReference type="Gene3D" id="3.40.190.10">
    <property type="entry name" value="Periplasmic binding protein-like II"/>
    <property type="match status" value="2"/>
</dbReference>
<dbReference type="PANTHER" id="PTHR30085:SF6">
    <property type="entry name" value="ABC TRANSPORTER GLUTAMINE-BINDING PROTEIN GLNH"/>
    <property type="match status" value="1"/>
</dbReference>
<feature type="region of interest" description="Disordered" evidence="4">
    <location>
        <begin position="298"/>
        <end position="335"/>
    </location>
</feature>
<dbReference type="InterPro" id="IPR001638">
    <property type="entry name" value="Solute-binding_3/MltF_N"/>
</dbReference>
<evidence type="ECO:0000256" key="2">
    <source>
        <dbReference type="ARBA" id="ARBA00022448"/>
    </source>
</evidence>
<dbReference type="CDD" id="cd13690">
    <property type="entry name" value="PBP2_GluB"/>
    <property type="match status" value="1"/>
</dbReference>
<dbReference type="InterPro" id="IPR006311">
    <property type="entry name" value="TAT_signal"/>
</dbReference>
<dbReference type="GO" id="GO:0030288">
    <property type="term" value="C:outer membrane-bounded periplasmic space"/>
    <property type="evidence" value="ECO:0007669"/>
    <property type="project" value="TreeGrafter"/>
</dbReference>
<reference evidence="7 8" key="1">
    <citation type="submission" date="2018-12" db="EMBL/GenBank/DDBJ databases">
        <authorList>
            <consortium name="Pathogen Informatics"/>
        </authorList>
    </citation>
    <scope>NUCLEOTIDE SEQUENCE [LARGE SCALE GENOMIC DNA]</scope>
    <source>
        <strain evidence="7 8">NCTC11923</strain>
    </source>
</reference>
<protein>
    <submittedName>
        <fullName evidence="7">PEB1</fullName>
    </submittedName>
</protein>
<dbReference type="GO" id="GO:0006865">
    <property type="term" value="P:amino acid transport"/>
    <property type="evidence" value="ECO:0007669"/>
    <property type="project" value="TreeGrafter"/>
</dbReference>
<dbReference type="AlphaFoldDB" id="A0A448KEZ5"/>
<dbReference type="Pfam" id="PF00497">
    <property type="entry name" value="SBP_bac_3"/>
    <property type="match status" value="1"/>
</dbReference>
<evidence type="ECO:0000256" key="3">
    <source>
        <dbReference type="ARBA" id="ARBA00022729"/>
    </source>
</evidence>
<proteinExistence type="inferred from homology"/>
<evidence type="ECO:0000256" key="4">
    <source>
        <dbReference type="SAM" id="MobiDB-lite"/>
    </source>
</evidence>
<keyword evidence="8" id="KW-1185">Reference proteome</keyword>
<dbReference type="PROSITE" id="PS51257">
    <property type="entry name" value="PROKAR_LIPOPROTEIN"/>
    <property type="match status" value="1"/>
</dbReference>
<dbReference type="GO" id="GO:0005576">
    <property type="term" value="C:extracellular region"/>
    <property type="evidence" value="ECO:0007669"/>
    <property type="project" value="TreeGrafter"/>
</dbReference>
<dbReference type="PANTHER" id="PTHR30085">
    <property type="entry name" value="AMINO ACID ABC TRANSPORTER PERMEASE"/>
    <property type="match status" value="1"/>
</dbReference>
<dbReference type="SMART" id="SM00062">
    <property type="entry name" value="PBPb"/>
    <property type="match status" value="1"/>
</dbReference>
<keyword evidence="2" id="KW-0813">Transport</keyword>
<name>A0A448KEZ5_9ACTO</name>
<dbReference type="EMBL" id="LR134363">
    <property type="protein sequence ID" value="VEG75481.1"/>
    <property type="molecule type" value="Genomic_DNA"/>
</dbReference>
<dbReference type="KEGG" id="asla:NCTC11923_02152"/>
<sequence>MLTLTRRAALGASGAAAVAAVLAACSDTGADGNAVASGDASEAYKKAINSGPLADEDAVAASTWASAIKKTGKLKTGGTKTSLVFSQENPTTGQLKGFDAGISQALARYIIGGDDAASLVEVVQATSDTRESFLENKQVQAVFATYTITPERAEKISFAGPYYSSGQAILVKADNTEIKSLDDLAGVKVAVQSGSSSGPALSEHAPKAEAVQFEDDGKCLAALGSGHVQAYVVDQALLLSHVAKDDSYKIVGEPFTEDPYGIGLPKDSDAQEFVNSFLTAIYEDGTWEKIWQATIGEITGGDAPKPPALGSVPGSETAAPADPSAGAQDSASPAS</sequence>
<evidence type="ECO:0000256" key="5">
    <source>
        <dbReference type="SAM" id="SignalP"/>
    </source>
</evidence>
<comment type="similarity">
    <text evidence="1">Belongs to the bacterial solute-binding protein 3 family.</text>
</comment>
<dbReference type="STRING" id="1278298.GCA_000428685_02456"/>
<keyword evidence="3 5" id="KW-0732">Signal</keyword>
<feature type="signal peptide" evidence="5">
    <location>
        <begin position="1"/>
        <end position="23"/>
    </location>
</feature>
<evidence type="ECO:0000313" key="7">
    <source>
        <dbReference type="EMBL" id="VEG75481.1"/>
    </source>
</evidence>
<feature type="chain" id="PRO_5038896031" evidence="5">
    <location>
        <begin position="24"/>
        <end position="335"/>
    </location>
</feature>
<accession>A0A448KEZ5</accession>